<dbReference type="PANTHER" id="PTHR34202:SF1">
    <property type="entry name" value="UPF0548 PROTEIN"/>
    <property type="match status" value="1"/>
</dbReference>
<proteinExistence type="predicted"/>
<feature type="domain" description="DUF1990" evidence="1">
    <location>
        <begin position="45"/>
        <end position="205"/>
    </location>
</feature>
<dbReference type="AlphaFoldDB" id="A0A7S2WYT1"/>
<protein>
    <recommendedName>
        <fullName evidence="1">DUF1990 domain-containing protein</fullName>
    </recommendedName>
</protein>
<accession>A0A7S2WYT1</accession>
<dbReference type="InterPro" id="IPR018960">
    <property type="entry name" value="DUF1990"/>
</dbReference>
<reference evidence="2" key="1">
    <citation type="submission" date="2021-01" db="EMBL/GenBank/DDBJ databases">
        <authorList>
            <person name="Corre E."/>
            <person name="Pelletier E."/>
            <person name="Niang G."/>
            <person name="Scheremetjew M."/>
            <person name="Finn R."/>
            <person name="Kale V."/>
            <person name="Holt S."/>
            <person name="Cochrane G."/>
            <person name="Meng A."/>
            <person name="Brown T."/>
            <person name="Cohen L."/>
        </authorList>
    </citation>
    <scope>NUCLEOTIDE SEQUENCE</scope>
    <source>
        <strain evidence="2">CCMP1205</strain>
    </source>
</reference>
<dbReference type="Pfam" id="PF09348">
    <property type="entry name" value="DUF1990"/>
    <property type="match status" value="1"/>
</dbReference>
<gene>
    <name evidence="2" type="ORF">CPRI1469_LOCUS4029</name>
</gene>
<dbReference type="PANTHER" id="PTHR34202">
    <property type="entry name" value="UPF0548 PROTEIN"/>
    <property type="match status" value="1"/>
</dbReference>
<evidence type="ECO:0000313" key="2">
    <source>
        <dbReference type="EMBL" id="CAD9715175.1"/>
    </source>
</evidence>
<name>A0A7S2WYT1_9CHLO</name>
<evidence type="ECO:0000259" key="1">
    <source>
        <dbReference type="Pfam" id="PF09348"/>
    </source>
</evidence>
<dbReference type="EMBL" id="HBHL01006268">
    <property type="protein sequence ID" value="CAD9715175.1"/>
    <property type="molecule type" value="Transcribed_RNA"/>
</dbReference>
<sequence length="216" mass="24258">MKLSIFKPKRAQVDEVLAGAEGLNYDAKCGTKDLEDASRVKDLKSRGYRICSRKVQVGHGWDDYRKAKSKLKAWEHVKLGWTAVVPDAPPKRGSDFCICARVLGIWITNPLNTVYVENKRTKVPLLNLLPVLPLGYNSARYSFAGGTKKGHLLAGEERFSLSIDRKTKSVDYQISSLSKPDHILSTVGYPLVCLLQSCFIRQSTRSFARKMKKPDE</sequence>
<organism evidence="2">
    <name type="scientific">Chloropicon primus</name>
    <dbReference type="NCBI Taxonomy" id="1764295"/>
    <lineage>
        <taxon>Eukaryota</taxon>
        <taxon>Viridiplantae</taxon>
        <taxon>Chlorophyta</taxon>
        <taxon>Chloropicophyceae</taxon>
        <taxon>Chloropicales</taxon>
        <taxon>Chloropicaceae</taxon>
        <taxon>Chloropicon</taxon>
    </lineage>
</organism>